<dbReference type="RefSeq" id="WP_319978581.1">
    <property type="nucleotide sequence ID" value="NZ_JAXAVU010000012.1"/>
</dbReference>
<sequence length="131" mass="14207">MSTDLFGNEVEPAATSTVAARPAVNDLRTVTEVLNRAVSDCGYMVASTSRTVFRRVDKEKISRVPAWESNAVVQLVDNGQLTIGGTHLLRCGAVRQPVRSVLVPKPTRLMLSRWNALKPLGNSMSSEKKGA</sequence>
<reference evidence="1 2" key="1">
    <citation type="submission" date="2023-11" db="EMBL/GenBank/DDBJ databases">
        <title>Lentzea sokolovensis, sp. nov., Lentzea kristufkii, sp. nov., and Lentzea miocenensis, sp. nov., rare actinobacteria from Sokolov Coal Basin, Miocene lacustrine sediment, Czech Republic.</title>
        <authorList>
            <person name="Lara A."/>
            <person name="Kotroba L."/>
            <person name="Nouioui I."/>
            <person name="Neumann-Schaal M."/>
            <person name="Mast Y."/>
            <person name="Chronakova A."/>
        </authorList>
    </citation>
    <scope>NUCLEOTIDE SEQUENCE [LARGE SCALE GENOMIC DNA]</scope>
    <source>
        <strain evidence="1 2">BCCO 10_0061</strain>
    </source>
</reference>
<organism evidence="1 2">
    <name type="scientific">Lentzea sokolovensis</name>
    <dbReference type="NCBI Taxonomy" id="3095429"/>
    <lineage>
        <taxon>Bacteria</taxon>
        <taxon>Bacillati</taxon>
        <taxon>Actinomycetota</taxon>
        <taxon>Actinomycetes</taxon>
        <taxon>Pseudonocardiales</taxon>
        <taxon>Pseudonocardiaceae</taxon>
        <taxon>Lentzea</taxon>
    </lineage>
</organism>
<evidence type="ECO:0000313" key="1">
    <source>
        <dbReference type="EMBL" id="MDX8146504.1"/>
    </source>
</evidence>
<reference evidence="1 2" key="2">
    <citation type="submission" date="2023-11" db="EMBL/GenBank/DDBJ databases">
        <authorList>
            <person name="Lara A.C."/>
            <person name="Chronakova A."/>
        </authorList>
    </citation>
    <scope>NUCLEOTIDE SEQUENCE [LARGE SCALE GENOMIC DNA]</scope>
    <source>
        <strain evidence="1 2">BCCO 10_0061</strain>
    </source>
</reference>
<comment type="caution">
    <text evidence="1">The sequence shown here is derived from an EMBL/GenBank/DDBJ whole genome shotgun (WGS) entry which is preliminary data.</text>
</comment>
<keyword evidence="2" id="KW-1185">Reference proteome</keyword>
<accession>A0ABU4V493</accession>
<evidence type="ECO:0000313" key="2">
    <source>
        <dbReference type="Proteomes" id="UP001285352"/>
    </source>
</evidence>
<dbReference type="EMBL" id="JAXAVU010000012">
    <property type="protein sequence ID" value="MDX8146504.1"/>
    <property type="molecule type" value="Genomic_DNA"/>
</dbReference>
<gene>
    <name evidence="1" type="ORF">SK854_30625</name>
</gene>
<name>A0ABU4V493_9PSEU</name>
<protein>
    <submittedName>
        <fullName evidence="1">Uncharacterized protein</fullName>
    </submittedName>
</protein>
<proteinExistence type="predicted"/>
<dbReference type="Proteomes" id="UP001285352">
    <property type="component" value="Unassembled WGS sequence"/>
</dbReference>